<dbReference type="Pfam" id="PF07105">
    <property type="entry name" value="DUF1367"/>
    <property type="match status" value="2"/>
</dbReference>
<sequence length="137" mass="16323">MKILVVKTLNGLKPAYDSDKEIFNKMPLNETFEIEYIKKRNVKFHRKFFSLLKLAYENQSDYRVLEDMRRDLLIVSGNYDEQVCKITGEVYKKAHSINFSNMDDLQFNEVYTSVKNVICKWLGIDNETLDEEINQYF</sequence>
<keyword evidence="2" id="KW-1185">Reference proteome</keyword>
<evidence type="ECO:0008006" key="3">
    <source>
        <dbReference type="Google" id="ProtNLM"/>
    </source>
</evidence>
<protein>
    <recommendedName>
        <fullName evidence="3">DUF1367 family protein</fullName>
    </recommendedName>
</protein>
<name>A0A6B9LBH3_9CAUD</name>
<proteinExistence type="predicted"/>
<evidence type="ECO:0000313" key="1">
    <source>
        <dbReference type="EMBL" id="QHB38733.1"/>
    </source>
</evidence>
<dbReference type="Proteomes" id="UP000464036">
    <property type="component" value="Segment"/>
</dbReference>
<gene>
    <name evidence="1" type="ORF">hattifnatt91_gp048</name>
</gene>
<organism evidence="1 2">
    <name type="scientific">Flavobacterium phage vB_FspS_hattifnatt9-1</name>
    <dbReference type="NCBI Taxonomy" id="2686246"/>
    <lineage>
        <taxon>Viruses</taxon>
        <taxon>Duplodnaviria</taxon>
        <taxon>Heunggongvirae</taxon>
        <taxon>Uroviricota</taxon>
        <taxon>Caudoviricetes</taxon>
        <taxon>Hattifnattvirus</taxon>
        <taxon>Hattifnattvirus hattifnatt</taxon>
    </lineage>
</organism>
<accession>A0A6B9LBH3</accession>
<reference evidence="1 2" key="1">
    <citation type="journal article" date="2020" name="Viruses">
        <title>Diversity and Host Interactions Among Virulent and Temperate Baltic Sea Flavobacterium Phages.</title>
        <authorList>
            <person name="Nilsson E."/>
            <person name="Bayfield O.W."/>
            <person name="Lundin D."/>
            <person name="Antson A.A."/>
            <person name="Holmfeldt K."/>
        </authorList>
    </citation>
    <scope>NUCLEOTIDE SEQUENCE [LARGE SCALE GENOMIC DNA]</scope>
</reference>
<dbReference type="InterPro" id="IPR009797">
    <property type="entry name" value="DUF1367"/>
</dbReference>
<evidence type="ECO:0000313" key="2">
    <source>
        <dbReference type="Proteomes" id="UP000464036"/>
    </source>
</evidence>
<dbReference type="EMBL" id="MN812207">
    <property type="protein sequence ID" value="QHB38733.1"/>
    <property type="molecule type" value="Genomic_DNA"/>
</dbReference>